<evidence type="ECO:0000259" key="4">
    <source>
        <dbReference type="PROSITE" id="PS50855"/>
    </source>
</evidence>
<protein>
    <submittedName>
        <fullName evidence="5">Cytochrome c oxidase cbb3-type subunit 1</fullName>
    </submittedName>
</protein>
<feature type="transmembrane region" description="Helical" evidence="3">
    <location>
        <begin position="173"/>
        <end position="195"/>
    </location>
</feature>
<feature type="region of interest" description="Disordered" evidence="2">
    <location>
        <begin position="470"/>
        <end position="492"/>
    </location>
</feature>
<feature type="transmembrane region" description="Helical" evidence="3">
    <location>
        <begin position="390"/>
        <end position="410"/>
    </location>
</feature>
<evidence type="ECO:0000256" key="2">
    <source>
        <dbReference type="SAM" id="MobiDB-lite"/>
    </source>
</evidence>
<feature type="transmembrane region" description="Helical" evidence="3">
    <location>
        <begin position="139"/>
        <end position="161"/>
    </location>
</feature>
<reference evidence="5 6" key="1">
    <citation type="submission" date="2020-08" db="EMBL/GenBank/DDBJ databases">
        <title>Genomic Encyclopedia of Type Strains, Phase IV (KMG-IV): sequencing the most valuable type-strain genomes for metagenomic binning, comparative biology and taxonomic classification.</title>
        <authorList>
            <person name="Goeker M."/>
        </authorList>
    </citation>
    <scope>NUCLEOTIDE SEQUENCE [LARGE SCALE GENOMIC DNA]</scope>
    <source>
        <strain evidence="5 6">YC6886</strain>
    </source>
</reference>
<keyword evidence="3" id="KW-0812">Transmembrane</keyword>
<feature type="transmembrane region" description="Helical" evidence="3">
    <location>
        <begin position="104"/>
        <end position="127"/>
    </location>
</feature>
<dbReference type="Pfam" id="PF00115">
    <property type="entry name" value="COX1"/>
    <property type="match status" value="1"/>
</dbReference>
<feature type="transmembrane region" description="Helical" evidence="3">
    <location>
        <begin position="73"/>
        <end position="92"/>
    </location>
</feature>
<dbReference type="GO" id="GO:0016020">
    <property type="term" value="C:membrane"/>
    <property type="evidence" value="ECO:0007669"/>
    <property type="project" value="InterPro"/>
</dbReference>
<dbReference type="InterPro" id="IPR000883">
    <property type="entry name" value="Cyt_C_Oxase_1"/>
</dbReference>
<feature type="transmembrane region" description="Helical" evidence="3">
    <location>
        <begin position="24"/>
        <end position="44"/>
    </location>
</feature>
<dbReference type="RefSeq" id="WP_184022210.1">
    <property type="nucleotide sequence ID" value="NZ_JACHFD010000036.1"/>
</dbReference>
<evidence type="ECO:0000256" key="1">
    <source>
        <dbReference type="ARBA" id="ARBA00022660"/>
    </source>
</evidence>
<evidence type="ECO:0000256" key="3">
    <source>
        <dbReference type="SAM" id="Phobius"/>
    </source>
</evidence>
<feature type="transmembrane region" description="Helical" evidence="3">
    <location>
        <begin position="241"/>
        <end position="259"/>
    </location>
</feature>
<dbReference type="AlphaFoldDB" id="A0A840V707"/>
<keyword evidence="3" id="KW-1133">Transmembrane helix</keyword>
<evidence type="ECO:0000313" key="6">
    <source>
        <dbReference type="Proteomes" id="UP000557717"/>
    </source>
</evidence>
<dbReference type="InterPro" id="IPR023616">
    <property type="entry name" value="Cyt_c_oxase-like_su1_dom"/>
</dbReference>
<dbReference type="GO" id="GO:0004129">
    <property type="term" value="F:cytochrome-c oxidase activity"/>
    <property type="evidence" value="ECO:0007669"/>
    <property type="project" value="InterPro"/>
</dbReference>
<feature type="transmembrane region" description="Helical" evidence="3">
    <location>
        <begin position="207"/>
        <end position="229"/>
    </location>
</feature>
<dbReference type="EMBL" id="JACHFD010000036">
    <property type="protein sequence ID" value="MBB5353805.1"/>
    <property type="molecule type" value="Genomic_DNA"/>
</dbReference>
<accession>A0A840V707</accession>
<dbReference type="Gene3D" id="1.20.210.10">
    <property type="entry name" value="Cytochrome c oxidase-like, subunit I domain"/>
    <property type="match status" value="1"/>
</dbReference>
<evidence type="ECO:0000313" key="5">
    <source>
        <dbReference type="EMBL" id="MBB5353805.1"/>
    </source>
</evidence>
<gene>
    <name evidence="5" type="ORF">HNR46_004068</name>
</gene>
<dbReference type="PROSITE" id="PS50855">
    <property type="entry name" value="COX1"/>
    <property type="match status" value="1"/>
</dbReference>
<feature type="transmembrane region" description="Helical" evidence="3">
    <location>
        <begin position="430"/>
        <end position="457"/>
    </location>
</feature>
<feature type="transmembrane region" description="Helical" evidence="3">
    <location>
        <begin position="313"/>
        <end position="331"/>
    </location>
</feature>
<keyword evidence="1" id="KW-0249">Electron transport</keyword>
<feature type="domain" description="Cytochrome oxidase subunit I profile" evidence="4">
    <location>
        <begin position="23"/>
        <end position="492"/>
    </location>
</feature>
<dbReference type="GO" id="GO:0009060">
    <property type="term" value="P:aerobic respiration"/>
    <property type="evidence" value="ECO:0007669"/>
    <property type="project" value="InterPro"/>
</dbReference>
<keyword evidence="6" id="KW-1185">Reference proteome</keyword>
<proteinExistence type="predicted"/>
<name>A0A840V707_9BACT</name>
<organism evidence="5 6">
    <name type="scientific">Haloferula luteola</name>
    <dbReference type="NCBI Taxonomy" id="595692"/>
    <lineage>
        <taxon>Bacteria</taxon>
        <taxon>Pseudomonadati</taxon>
        <taxon>Verrucomicrobiota</taxon>
        <taxon>Verrucomicrobiia</taxon>
        <taxon>Verrucomicrobiales</taxon>
        <taxon>Verrucomicrobiaceae</taxon>
        <taxon>Haloferula</taxon>
    </lineage>
</organism>
<keyword evidence="1" id="KW-0813">Transport</keyword>
<sequence>MASLENDQDTILRSSIDRSLRHPVMFFFTSGAAWLAVAILLGIVSSAKVHSPDFLSHCPWLTYGRVFAAHESALVYGWGCQAAFGMIIWLMARLSRQACRNAGIILTAGHLWNLVISLGVIGILAGGGSGMPWMEMPTFTWFPMLLIYIAIVIGSMVQFKLRPSGHTYVSQWYLMAALIWFPWFFASSNLLVRGFDGSPLGATGVNAWFHSAMLLMLFAPVGIGMAYYLVPKVLGRPVYNYSLSLIGFWALAIIAPWAGLQKLAGVPVPNFLPYLGAFATILFAIPAAVAGINLLKTAVGDLDTVNKSPTLRFTVWGLVFLMVFAFASVMLNLPSVLKLTQFTISGYGYDVLGIYGFFSFIAFGAIYFIVPRVTRREWLSRRLITSHFFLSLYAVGGIAVITLFGGLMQGVGAENLTAAWEDAASRVQPYAVFTTVAWCFLLVSNLFFFLHLTLMWLRLGRRSSHPTLLTHEHATSPHGPEGDIDNAGPAVH</sequence>
<keyword evidence="1" id="KW-0679">Respiratory chain</keyword>
<feature type="transmembrane region" description="Helical" evidence="3">
    <location>
        <begin position="271"/>
        <end position="292"/>
    </location>
</feature>
<dbReference type="SUPFAM" id="SSF81442">
    <property type="entry name" value="Cytochrome c oxidase subunit I-like"/>
    <property type="match status" value="1"/>
</dbReference>
<dbReference type="GO" id="GO:0020037">
    <property type="term" value="F:heme binding"/>
    <property type="evidence" value="ECO:0007669"/>
    <property type="project" value="InterPro"/>
</dbReference>
<feature type="transmembrane region" description="Helical" evidence="3">
    <location>
        <begin position="351"/>
        <end position="370"/>
    </location>
</feature>
<keyword evidence="3" id="KW-0472">Membrane</keyword>
<dbReference type="Proteomes" id="UP000557717">
    <property type="component" value="Unassembled WGS sequence"/>
</dbReference>
<dbReference type="InterPro" id="IPR036927">
    <property type="entry name" value="Cyt_c_oxase-like_su1_sf"/>
</dbReference>
<comment type="caution">
    <text evidence="5">The sequence shown here is derived from an EMBL/GenBank/DDBJ whole genome shotgun (WGS) entry which is preliminary data.</text>
</comment>